<dbReference type="Proteomes" id="UP000536685">
    <property type="component" value="Unassembled WGS sequence"/>
</dbReference>
<sequence>MLTLTDNAATIVKDLAGRSTGSTEGGLRIATLENDTSNFEVTMAPTAELYDQVVENNGAHVFLEKNAADSLADKQLDANRDDDGAVRFSISPRV</sequence>
<name>A0A841AKE1_9MICO</name>
<reference evidence="1 2" key="1">
    <citation type="submission" date="2020-08" db="EMBL/GenBank/DDBJ databases">
        <title>Sequencing the genomes of 1000 actinobacteria strains.</title>
        <authorList>
            <person name="Klenk H.-P."/>
        </authorList>
    </citation>
    <scope>NUCLEOTIDE SEQUENCE [LARGE SCALE GENOMIC DNA]</scope>
    <source>
        <strain evidence="1 2">DSM 105784</strain>
    </source>
</reference>
<gene>
    <name evidence="1" type="ORF">HD599_000735</name>
</gene>
<dbReference type="InterPro" id="IPR035903">
    <property type="entry name" value="HesB-like_dom_sf"/>
</dbReference>
<dbReference type="Gene3D" id="2.60.300.12">
    <property type="entry name" value="HesB-like domain"/>
    <property type="match status" value="1"/>
</dbReference>
<evidence type="ECO:0000313" key="2">
    <source>
        <dbReference type="Proteomes" id="UP000536685"/>
    </source>
</evidence>
<dbReference type="EMBL" id="JACHMJ010000001">
    <property type="protein sequence ID" value="MBB5842412.1"/>
    <property type="molecule type" value="Genomic_DNA"/>
</dbReference>
<proteinExistence type="predicted"/>
<evidence type="ECO:0000313" key="1">
    <source>
        <dbReference type="EMBL" id="MBB5842412.1"/>
    </source>
</evidence>
<keyword evidence="2" id="KW-1185">Reference proteome</keyword>
<comment type="caution">
    <text evidence="1">The sequence shown here is derived from an EMBL/GenBank/DDBJ whole genome shotgun (WGS) entry which is preliminary data.</text>
</comment>
<dbReference type="RefSeq" id="WP_184233731.1">
    <property type="nucleotide sequence ID" value="NZ_JACHMJ010000001.1"/>
</dbReference>
<dbReference type="AlphaFoldDB" id="A0A841AKE1"/>
<dbReference type="SUPFAM" id="SSF89360">
    <property type="entry name" value="HesB-like domain"/>
    <property type="match status" value="1"/>
</dbReference>
<accession>A0A841AKE1</accession>
<protein>
    <submittedName>
        <fullName evidence="1">Fe-S cluster assembly iron-binding protein IscA</fullName>
    </submittedName>
</protein>
<organism evidence="1 2">
    <name type="scientific">Conyzicola lurida</name>
    <dbReference type="NCBI Taxonomy" id="1172621"/>
    <lineage>
        <taxon>Bacteria</taxon>
        <taxon>Bacillati</taxon>
        <taxon>Actinomycetota</taxon>
        <taxon>Actinomycetes</taxon>
        <taxon>Micrococcales</taxon>
        <taxon>Microbacteriaceae</taxon>
        <taxon>Conyzicola</taxon>
    </lineage>
</organism>